<dbReference type="AlphaFoldDB" id="A0A9X2RFS6"/>
<dbReference type="InterPro" id="IPR000067">
    <property type="entry name" value="FlgMring_FliF"/>
</dbReference>
<protein>
    <recommendedName>
        <fullName evidence="9">Flagellar M-ring protein</fullName>
    </recommendedName>
</protein>
<evidence type="ECO:0000313" key="14">
    <source>
        <dbReference type="EMBL" id="MCP9291897.1"/>
    </source>
</evidence>
<dbReference type="PANTHER" id="PTHR30046:SF0">
    <property type="entry name" value="FLAGELLAR M-RING PROTEIN"/>
    <property type="match status" value="1"/>
</dbReference>
<keyword evidence="7 11" id="KW-0472">Membrane</keyword>
<gene>
    <name evidence="14" type="primary">fliF</name>
    <name evidence="14" type="ORF">NM125_09955</name>
</gene>
<feature type="domain" description="Flagellar M-ring C-terminal" evidence="13">
    <location>
        <begin position="250"/>
        <end position="412"/>
    </location>
</feature>
<evidence type="ECO:0000259" key="13">
    <source>
        <dbReference type="Pfam" id="PF08345"/>
    </source>
</evidence>
<comment type="subcellular location">
    <subcellularLocation>
        <location evidence="1 9">Bacterial flagellum basal body</location>
    </subcellularLocation>
    <subcellularLocation>
        <location evidence="2">Cell membrane</location>
        <topology evidence="2">Multi-pass membrane protein</topology>
    </subcellularLocation>
</comment>
<keyword evidence="14" id="KW-0966">Cell projection</keyword>
<reference evidence="14" key="1">
    <citation type="submission" date="2022-06" db="EMBL/GenBank/DDBJ databases">
        <title>Gracilimonas sp. CAU 1638 isolated from sea sediment.</title>
        <authorList>
            <person name="Kim W."/>
        </authorList>
    </citation>
    <scope>NUCLEOTIDE SEQUENCE</scope>
    <source>
        <strain evidence="14">CAU 1638</strain>
    </source>
</reference>
<keyword evidence="15" id="KW-1185">Reference proteome</keyword>
<evidence type="ECO:0000313" key="15">
    <source>
        <dbReference type="Proteomes" id="UP001139125"/>
    </source>
</evidence>
<dbReference type="InterPro" id="IPR043427">
    <property type="entry name" value="YscJ/FliF"/>
</dbReference>
<comment type="function">
    <text evidence="9">The M ring may be actively involved in energy transduction.</text>
</comment>
<dbReference type="Pfam" id="PF08345">
    <property type="entry name" value="YscJ_FliF_C"/>
    <property type="match status" value="1"/>
</dbReference>
<keyword evidence="8 9" id="KW-0975">Bacterial flagellum</keyword>
<sequence>MNKYVESFQEFFGPLSNAQRAMFVVLMLVVLTIIGGVFYWSQQEENVLLFGSLQPEVAQEIVTELNNRGVNYELQESGRAIYVPSDKVHELRLELAPMGGSFSDVKGYELFDTNALGMTDFMQQVNKKRALEGELARSINSLEQVEFSRIHLVLPERSPFEEVSVEASASVILNLKKGQALKKEQIEGITSLIAGSVEGLESANVTVLDQAGNRLTDEIDYESELAFGSSQMQLRQKTEAYLTERGQSMLDRVLGAGNSILRVSVEHDFDRIVRESDLIDPDSRTVISEEKREQTNNDEVMEPVAGNVTNNNQTGSVVVASNNNGSTVQTRNYEVNRTREVFEKTQGELKMVSASVLLNYKQRFEEGEEGEQTLVSEPYSEQEVEEFKEVVKVALGIQDNRGDQLTVKQVEFFDKHPIDNGDFFTGQPTFTNNILRWSLIGITFVVVILLINSIKKKSGVDELNMVSKFEAGDQLEGGEKQNSLPGESSAANQLEGAEGAEGEEGENQTKKLPEKKYNKDEIVNFVELKPAEAAQVMRAMIASEDN</sequence>
<dbReference type="EMBL" id="JANDBC010000002">
    <property type="protein sequence ID" value="MCP9291897.1"/>
    <property type="molecule type" value="Genomic_DNA"/>
</dbReference>
<comment type="similarity">
    <text evidence="3 9">Belongs to the FliF family.</text>
</comment>
<dbReference type="Proteomes" id="UP001139125">
    <property type="component" value="Unassembled WGS sequence"/>
</dbReference>
<feature type="domain" description="Flagellar M-ring N-terminal" evidence="12">
    <location>
        <begin position="42"/>
        <end position="216"/>
    </location>
</feature>
<dbReference type="InterPro" id="IPR006182">
    <property type="entry name" value="FliF_N_dom"/>
</dbReference>
<feature type="transmembrane region" description="Helical" evidence="11">
    <location>
        <begin position="434"/>
        <end position="454"/>
    </location>
</feature>
<evidence type="ECO:0000256" key="7">
    <source>
        <dbReference type="ARBA" id="ARBA00023136"/>
    </source>
</evidence>
<evidence type="ECO:0000256" key="2">
    <source>
        <dbReference type="ARBA" id="ARBA00004651"/>
    </source>
</evidence>
<evidence type="ECO:0000256" key="10">
    <source>
        <dbReference type="SAM" id="MobiDB-lite"/>
    </source>
</evidence>
<feature type="compositionally biased region" description="Polar residues" evidence="10">
    <location>
        <begin position="480"/>
        <end position="492"/>
    </location>
</feature>
<feature type="transmembrane region" description="Helical" evidence="11">
    <location>
        <begin position="21"/>
        <end position="40"/>
    </location>
</feature>
<dbReference type="InterPro" id="IPR013556">
    <property type="entry name" value="Flag_M-ring_C"/>
</dbReference>
<evidence type="ECO:0000256" key="11">
    <source>
        <dbReference type="SAM" id="Phobius"/>
    </source>
</evidence>
<evidence type="ECO:0000259" key="12">
    <source>
        <dbReference type="Pfam" id="PF01514"/>
    </source>
</evidence>
<evidence type="ECO:0000256" key="5">
    <source>
        <dbReference type="ARBA" id="ARBA00022692"/>
    </source>
</evidence>
<dbReference type="Pfam" id="PF01514">
    <property type="entry name" value="YscJ_FliF"/>
    <property type="match status" value="1"/>
</dbReference>
<dbReference type="NCBIfam" id="TIGR00206">
    <property type="entry name" value="fliF"/>
    <property type="match status" value="1"/>
</dbReference>
<keyword evidence="14" id="KW-0969">Cilium</keyword>
<dbReference type="PRINTS" id="PR01009">
    <property type="entry name" value="FLGMRINGFLIF"/>
</dbReference>
<feature type="region of interest" description="Disordered" evidence="10">
    <location>
        <begin position="474"/>
        <end position="515"/>
    </location>
</feature>
<keyword evidence="5 11" id="KW-0812">Transmembrane</keyword>
<evidence type="ECO:0000256" key="4">
    <source>
        <dbReference type="ARBA" id="ARBA00022475"/>
    </source>
</evidence>
<evidence type="ECO:0000256" key="6">
    <source>
        <dbReference type="ARBA" id="ARBA00022989"/>
    </source>
</evidence>
<dbReference type="GO" id="GO:0005886">
    <property type="term" value="C:plasma membrane"/>
    <property type="evidence" value="ECO:0007669"/>
    <property type="project" value="UniProtKB-SubCell"/>
</dbReference>
<dbReference type="RefSeq" id="WP_255134771.1">
    <property type="nucleotide sequence ID" value="NZ_JANDBC010000002.1"/>
</dbReference>
<dbReference type="GO" id="GO:0071973">
    <property type="term" value="P:bacterial-type flagellum-dependent cell motility"/>
    <property type="evidence" value="ECO:0007669"/>
    <property type="project" value="InterPro"/>
</dbReference>
<evidence type="ECO:0000256" key="1">
    <source>
        <dbReference type="ARBA" id="ARBA00004117"/>
    </source>
</evidence>
<dbReference type="GO" id="GO:0009431">
    <property type="term" value="C:bacterial-type flagellum basal body, MS ring"/>
    <property type="evidence" value="ECO:0007669"/>
    <property type="project" value="InterPro"/>
</dbReference>
<comment type="caution">
    <text evidence="14">The sequence shown here is derived from an EMBL/GenBank/DDBJ whole genome shotgun (WGS) entry which is preliminary data.</text>
</comment>
<evidence type="ECO:0000256" key="9">
    <source>
        <dbReference type="PIRNR" id="PIRNR004862"/>
    </source>
</evidence>
<keyword evidence="14" id="KW-0282">Flagellum</keyword>
<accession>A0A9X2RFS6</accession>
<evidence type="ECO:0000256" key="8">
    <source>
        <dbReference type="ARBA" id="ARBA00023143"/>
    </source>
</evidence>
<keyword evidence="4" id="KW-1003">Cell membrane</keyword>
<proteinExistence type="inferred from homology"/>
<organism evidence="14 15">
    <name type="scientific">Gracilimonas sediminicola</name>
    <dbReference type="NCBI Taxonomy" id="2952158"/>
    <lineage>
        <taxon>Bacteria</taxon>
        <taxon>Pseudomonadati</taxon>
        <taxon>Balneolota</taxon>
        <taxon>Balneolia</taxon>
        <taxon>Balneolales</taxon>
        <taxon>Balneolaceae</taxon>
        <taxon>Gracilimonas</taxon>
    </lineage>
</organism>
<evidence type="ECO:0000256" key="3">
    <source>
        <dbReference type="ARBA" id="ARBA00007971"/>
    </source>
</evidence>
<name>A0A9X2RFS6_9BACT</name>
<keyword evidence="6 11" id="KW-1133">Transmembrane helix</keyword>
<dbReference type="Gene3D" id="3.30.300.30">
    <property type="match status" value="1"/>
</dbReference>
<dbReference type="GO" id="GO:0003774">
    <property type="term" value="F:cytoskeletal motor activity"/>
    <property type="evidence" value="ECO:0007669"/>
    <property type="project" value="InterPro"/>
</dbReference>
<dbReference type="PIRSF" id="PIRSF004862">
    <property type="entry name" value="FliF"/>
    <property type="match status" value="1"/>
</dbReference>
<dbReference type="InterPro" id="IPR045851">
    <property type="entry name" value="AMP-bd_C_sf"/>
</dbReference>
<dbReference type="PANTHER" id="PTHR30046">
    <property type="entry name" value="FLAGELLAR M-RING PROTEIN"/>
    <property type="match status" value="1"/>
</dbReference>